<protein>
    <submittedName>
        <fullName evidence="1">Uncharacterized protein</fullName>
    </submittedName>
</protein>
<dbReference type="PATRIC" id="fig|1227739.3.peg.2637"/>
<dbReference type="Proteomes" id="UP000019423">
    <property type="component" value="Chromosome"/>
</dbReference>
<sequence length="298" mass="33287">MLNAIAKLDVSAHESTHALLLYDYQHQRQEEWPEFAGYQVLDIANNGALLVVARSCVQRGASKKELLVVSRPERNIAFATSKYYVYDAKLDTTAQKLLVVAQGKKPFCLDLPSQHIIGEMPATIRTFRGDAHLPTNTFYAPSELKKNKLYLLNFDTGSITEATLPVNTGITRLRFSRDQQFLYCVTQSNVLWCFDSELNFRWQTDCKALGKKDGNISAAGIFLSEDGRLLCLPVSATERNNWGEEYVFDAATGELLRRLANYPHRGRVAAAFFGSEVLLHGGHTLSLESGHVSGQPAW</sequence>
<gene>
    <name evidence="1" type="ORF">Hsw_2442</name>
</gene>
<dbReference type="InterPro" id="IPR011044">
    <property type="entry name" value="Quino_amine_DH_bsu"/>
</dbReference>
<dbReference type="HOGENOM" id="CLU_917730_0_0_10"/>
<dbReference type="eggNOG" id="ENOG5033U1M">
    <property type="taxonomic scope" value="Bacteria"/>
</dbReference>
<dbReference type="EMBL" id="CP007145">
    <property type="protein sequence ID" value="AHJ98037.1"/>
    <property type="molecule type" value="Genomic_DNA"/>
</dbReference>
<name>W8F1Z7_9BACT</name>
<dbReference type="KEGG" id="hsw:Hsw_2442"/>
<reference evidence="1 2" key="1">
    <citation type="submission" date="2014-01" db="EMBL/GenBank/DDBJ databases">
        <title>Complete genome sequence of ionizing-radiation resistance bacterium Hymenobacter swuensis DY53.</title>
        <authorList>
            <person name="Jung J.-H."/>
            <person name="Jeong S.-W."/>
            <person name="Joe M.-H."/>
            <person name="Cho y.-j."/>
            <person name="Kim M.-K."/>
            <person name="Lim S.-Y."/>
        </authorList>
    </citation>
    <scope>NUCLEOTIDE SEQUENCE [LARGE SCALE GENOMIC DNA]</scope>
    <source>
        <strain evidence="1 2">DY53</strain>
    </source>
</reference>
<dbReference type="SUPFAM" id="SSF50969">
    <property type="entry name" value="YVTN repeat-like/Quinoprotein amine dehydrogenase"/>
    <property type="match status" value="1"/>
</dbReference>
<dbReference type="RefSeq" id="WP_044002317.1">
    <property type="nucleotide sequence ID" value="NZ_CP007145.1"/>
</dbReference>
<accession>W8F1Z7</accession>
<keyword evidence="2" id="KW-1185">Reference proteome</keyword>
<dbReference type="OrthoDB" id="680253at2"/>
<evidence type="ECO:0000313" key="1">
    <source>
        <dbReference type="EMBL" id="AHJ98037.1"/>
    </source>
</evidence>
<proteinExistence type="predicted"/>
<evidence type="ECO:0000313" key="2">
    <source>
        <dbReference type="Proteomes" id="UP000019423"/>
    </source>
</evidence>
<organism evidence="1 2">
    <name type="scientific">Hymenobacter swuensis DY53</name>
    <dbReference type="NCBI Taxonomy" id="1227739"/>
    <lineage>
        <taxon>Bacteria</taxon>
        <taxon>Pseudomonadati</taxon>
        <taxon>Bacteroidota</taxon>
        <taxon>Cytophagia</taxon>
        <taxon>Cytophagales</taxon>
        <taxon>Hymenobacteraceae</taxon>
        <taxon>Hymenobacter</taxon>
    </lineage>
</organism>
<dbReference type="AlphaFoldDB" id="W8F1Z7"/>